<comment type="caution">
    <text evidence="2">The sequence shown here is derived from an EMBL/GenBank/DDBJ whole genome shotgun (WGS) entry which is preliminary data.</text>
</comment>
<evidence type="ECO:0008006" key="4">
    <source>
        <dbReference type="Google" id="ProtNLM"/>
    </source>
</evidence>
<evidence type="ECO:0000313" key="3">
    <source>
        <dbReference type="Proteomes" id="UP000295345"/>
    </source>
</evidence>
<evidence type="ECO:0000313" key="2">
    <source>
        <dbReference type="EMBL" id="TDC68463.1"/>
    </source>
</evidence>
<dbReference type="EMBL" id="SMKI01000375">
    <property type="protein sequence ID" value="TDC68463.1"/>
    <property type="molecule type" value="Genomic_DNA"/>
</dbReference>
<accession>A0A4R4T232</accession>
<keyword evidence="1" id="KW-1133">Transmembrane helix</keyword>
<gene>
    <name evidence="2" type="ORF">E1283_27345</name>
</gene>
<dbReference type="Proteomes" id="UP000295345">
    <property type="component" value="Unassembled WGS sequence"/>
</dbReference>
<name>A0A4R4T232_9ACTN</name>
<keyword evidence="1" id="KW-0472">Membrane</keyword>
<dbReference type="RefSeq" id="WP_132820837.1">
    <property type="nucleotide sequence ID" value="NZ_SMKI01000375.1"/>
</dbReference>
<evidence type="ECO:0000256" key="1">
    <source>
        <dbReference type="SAM" id="Phobius"/>
    </source>
</evidence>
<protein>
    <recommendedName>
        <fullName evidence="4">PH domain-containing protein</fullName>
    </recommendedName>
</protein>
<keyword evidence="3" id="KW-1185">Reference proteome</keyword>
<dbReference type="AlphaFoldDB" id="A0A4R4T232"/>
<dbReference type="OrthoDB" id="4304203at2"/>
<organism evidence="2 3">
    <name type="scientific">Streptomyces hainanensis</name>
    <dbReference type="NCBI Taxonomy" id="402648"/>
    <lineage>
        <taxon>Bacteria</taxon>
        <taxon>Bacillati</taxon>
        <taxon>Actinomycetota</taxon>
        <taxon>Actinomycetes</taxon>
        <taxon>Kitasatosporales</taxon>
        <taxon>Streptomycetaceae</taxon>
        <taxon>Streptomyces</taxon>
    </lineage>
</organism>
<proteinExistence type="predicted"/>
<reference evidence="2 3" key="1">
    <citation type="submission" date="2019-03" db="EMBL/GenBank/DDBJ databases">
        <title>Draft genome sequences of novel Actinobacteria.</title>
        <authorList>
            <person name="Sahin N."/>
            <person name="Ay H."/>
            <person name="Saygin H."/>
        </authorList>
    </citation>
    <scope>NUCLEOTIDE SEQUENCE [LARGE SCALE GENOMIC DNA]</scope>
    <source>
        <strain evidence="2 3">DSM 41900</strain>
    </source>
</reference>
<keyword evidence="1" id="KW-0812">Transmembrane</keyword>
<sequence>MSEESRESDGLGRLVAEHPVAGPPSGAFTVTSLVVGLLGLAVGVPLLLLGFSGESGSRSNFVVGLPLGVGLAGLLLAWHGAQGVRRAREGEVFALHEGGLVHRRGSATTAVPWTEIDRVKDTGREGLLFARYTGRNVNCRIRLRDGRRLRLTGYTRQAAELSRAVREAAGAAGPAR</sequence>
<feature type="transmembrane region" description="Helical" evidence="1">
    <location>
        <begin position="61"/>
        <end position="81"/>
    </location>
</feature>
<feature type="transmembrane region" description="Helical" evidence="1">
    <location>
        <begin position="27"/>
        <end position="49"/>
    </location>
</feature>